<keyword evidence="3 5" id="KW-0456">Lyase</keyword>
<dbReference type="GO" id="GO:0006552">
    <property type="term" value="P:L-leucine catabolic process"/>
    <property type="evidence" value="ECO:0007669"/>
    <property type="project" value="TreeGrafter"/>
</dbReference>
<evidence type="ECO:0000256" key="1">
    <source>
        <dbReference type="ARBA" id="ARBA00009405"/>
    </source>
</evidence>
<dbReference type="SUPFAM" id="SSF51569">
    <property type="entry name" value="Aldolase"/>
    <property type="match status" value="1"/>
</dbReference>
<keyword evidence="2" id="KW-0479">Metal-binding</keyword>
<dbReference type="InterPro" id="IPR043594">
    <property type="entry name" value="HMGL"/>
</dbReference>
<dbReference type="PROSITE" id="PS50991">
    <property type="entry name" value="PYR_CT"/>
    <property type="match status" value="1"/>
</dbReference>
<gene>
    <name evidence="5" type="primary">yngG</name>
    <name evidence="5" type="ORF">CARN6_1412</name>
</gene>
<dbReference type="PANTHER" id="PTHR42738:SF7">
    <property type="entry name" value="HYDROXYMETHYLGLUTARYL-COA LYASE"/>
    <property type="match status" value="1"/>
</dbReference>
<reference evidence="5" key="1">
    <citation type="submission" date="2009-10" db="EMBL/GenBank/DDBJ databases">
        <title>Diversity of trophic interactions inside an arsenic-rich microbial ecosystem.</title>
        <authorList>
            <person name="Bertin P.N."/>
            <person name="Heinrich-Salmeron A."/>
            <person name="Pelletier E."/>
            <person name="Goulhen-Chollet F."/>
            <person name="Arsene-Ploetze F."/>
            <person name="Gallien S."/>
            <person name="Calteau A."/>
            <person name="Vallenet D."/>
            <person name="Casiot C."/>
            <person name="Chane-Woon-Ming B."/>
            <person name="Giloteaux L."/>
            <person name="Barakat M."/>
            <person name="Bonnefoy V."/>
            <person name="Bruneel O."/>
            <person name="Chandler M."/>
            <person name="Cleiss J."/>
            <person name="Duran R."/>
            <person name="Elbaz-Poulichet F."/>
            <person name="Fonknechten N."/>
            <person name="Lauga B."/>
            <person name="Mornico D."/>
            <person name="Ortet P."/>
            <person name="Schaeffer C."/>
            <person name="Siguier P."/>
            <person name="Alexander Thil Smith A."/>
            <person name="Van Dorsselaer A."/>
            <person name="Weissenbach J."/>
            <person name="Medigue C."/>
            <person name="Le Paslier D."/>
        </authorList>
    </citation>
    <scope>NUCLEOTIDE SEQUENCE</scope>
</reference>
<evidence type="ECO:0000259" key="4">
    <source>
        <dbReference type="PROSITE" id="PS50991"/>
    </source>
</evidence>
<dbReference type="GO" id="GO:0046951">
    <property type="term" value="P:ketone body biosynthetic process"/>
    <property type="evidence" value="ECO:0007669"/>
    <property type="project" value="TreeGrafter"/>
</dbReference>
<dbReference type="PANTHER" id="PTHR42738">
    <property type="entry name" value="HYDROXYMETHYLGLUTARYL-COA LYASE"/>
    <property type="match status" value="1"/>
</dbReference>
<organism evidence="5">
    <name type="scientific">mine drainage metagenome</name>
    <dbReference type="NCBI Taxonomy" id="410659"/>
    <lineage>
        <taxon>unclassified sequences</taxon>
        <taxon>metagenomes</taxon>
        <taxon>ecological metagenomes</taxon>
    </lineage>
</organism>
<sequence>MEWMEQQVKIIECPRDAWQGLPLLIPSEVKAAYLRRLIDAGVKHLDAVSFVSPKAVPQMADSERVLELLDVPVGVEVIGIVVNEKGAERAICTGAVETLGFPYSISSEFLRRNQNQTIEESIEMLESIGNRAREAGLGLVAYISMAFGNPYEKPWSIDEVVSACDLLAGSGVTQISLADTVGLASPRQIEETVDAVLSLDRGVEIGVHLHARRGKAAKHIEAAFRAGCRRFDSALGGLGGCPFAQDDLVGNLPTETLIDVLTRCGASLPEIVGLNQISLHNREIAARYGTGNAPVSRG</sequence>
<feature type="domain" description="Pyruvate carboxyltransferase" evidence="4">
    <location>
        <begin position="7"/>
        <end position="272"/>
    </location>
</feature>
<comment type="caution">
    <text evidence="5">The sequence shown here is derived from an EMBL/GenBank/DDBJ whole genome shotgun (WGS) entry which is preliminary data.</text>
</comment>
<dbReference type="GO" id="GO:0004419">
    <property type="term" value="F:hydroxymethylglutaryl-CoA lyase activity"/>
    <property type="evidence" value="ECO:0007669"/>
    <property type="project" value="UniProtKB-EC"/>
</dbReference>
<protein>
    <submittedName>
        <fullName evidence="5">Putative hydroxymethylglutaryl-CoA lyase</fullName>
        <ecNumber evidence="5">4.1.3.4</ecNumber>
    </submittedName>
</protein>
<evidence type="ECO:0000256" key="3">
    <source>
        <dbReference type="ARBA" id="ARBA00023239"/>
    </source>
</evidence>
<dbReference type="Pfam" id="PF00682">
    <property type="entry name" value="HMGL-like"/>
    <property type="match status" value="1"/>
</dbReference>
<evidence type="ECO:0000256" key="2">
    <source>
        <dbReference type="ARBA" id="ARBA00022723"/>
    </source>
</evidence>
<evidence type="ECO:0000313" key="5">
    <source>
        <dbReference type="EMBL" id="CBI07994.1"/>
    </source>
</evidence>
<dbReference type="CDD" id="cd07938">
    <property type="entry name" value="DRE_TIM_HMGL"/>
    <property type="match status" value="1"/>
</dbReference>
<dbReference type="GO" id="GO:0046872">
    <property type="term" value="F:metal ion binding"/>
    <property type="evidence" value="ECO:0007669"/>
    <property type="project" value="UniProtKB-KW"/>
</dbReference>
<dbReference type="AlphaFoldDB" id="E6QL74"/>
<dbReference type="InterPro" id="IPR013785">
    <property type="entry name" value="Aldolase_TIM"/>
</dbReference>
<dbReference type="EC" id="4.1.3.4" evidence="5"/>
<comment type="similarity">
    <text evidence="1">Belongs to the HMG-CoA lyase family.</text>
</comment>
<dbReference type="EMBL" id="CABQ01000170">
    <property type="protein sequence ID" value="CBI07994.1"/>
    <property type="molecule type" value="Genomic_DNA"/>
</dbReference>
<name>E6QL74_9ZZZZ</name>
<dbReference type="InterPro" id="IPR000891">
    <property type="entry name" value="PYR_CT"/>
</dbReference>
<accession>E6QL74</accession>
<dbReference type="Gene3D" id="3.20.20.70">
    <property type="entry name" value="Aldolase class I"/>
    <property type="match status" value="1"/>
</dbReference>
<proteinExistence type="inferred from homology"/>